<protein>
    <recommendedName>
        <fullName evidence="1">Aminoacyl-transfer RNA synthetases class-II family profile domain-containing protein</fullName>
    </recommendedName>
</protein>
<dbReference type="InterPro" id="IPR006195">
    <property type="entry name" value="aa-tRNA-synth_II"/>
</dbReference>
<dbReference type="SUPFAM" id="SSF55681">
    <property type="entry name" value="Class II aaRS and biotin synthetases"/>
    <property type="match status" value="1"/>
</dbReference>
<name>A0ABQ6HQ32_9MICO</name>
<keyword evidence="3" id="KW-1185">Reference proteome</keyword>
<dbReference type="Proteomes" id="UP001157109">
    <property type="component" value="Unassembled WGS sequence"/>
</dbReference>
<comment type="caution">
    <text evidence="2">The sequence shown here is derived from an EMBL/GenBank/DDBJ whole genome shotgun (WGS) entry which is preliminary data.</text>
</comment>
<proteinExistence type="predicted"/>
<dbReference type="EMBL" id="BSUJ01000001">
    <property type="protein sequence ID" value="GMA20590.1"/>
    <property type="molecule type" value="Genomic_DNA"/>
</dbReference>
<accession>A0ABQ6HQ32</accession>
<organism evidence="2 3">
    <name type="scientific">Arsenicicoccus piscis</name>
    <dbReference type="NCBI Taxonomy" id="673954"/>
    <lineage>
        <taxon>Bacteria</taxon>
        <taxon>Bacillati</taxon>
        <taxon>Actinomycetota</taxon>
        <taxon>Actinomycetes</taxon>
        <taxon>Micrococcales</taxon>
        <taxon>Intrasporangiaceae</taxon>
        <taxon>Arsenicicoccus</taxon>
    </lineage>
</organism>
<evidence type="ECO:0000259" key="1">
    <source>
        <dbReference type="PROSITE" id="PS50862"/>
    </source>
</evidence>
<gene>
    <name evidence="2" type="ORF">GCM10025862_26110</name>
</gene>
<evidence type="ECO:0000313" key="2">
    <source>
        <dbReference type="EMBL" id="GMA20590.1"/>
    </source>
</evidence>
<dbReference type="Gene3D" id="3.30.930.10">
    <property type="entry name" value="Bira Bifunctional Protein, Domain 2"/>
    <property type="match status" value="1"/>
</dbReference>
<sequence length="190" mass="20417">MMVSACCHPLYAMLRGQQVDGQAYGVGGPGGFAFRHEPSKDPFRAVTFRQMEHVVFGDEAHASRTRDRCVQTAFDLLTVLGLDPRAEVASDPFFGRAGQLMGSGQQATSAKIELTYDAYGPDCERVALGSGNKHGGHFCHDFGLTLASGEPAHSMCMGFGLERVAVALLQTHGMSVGSWPIDVRELLDLA</sequence>
<evidence type="ECO:0000313" key="3">
    <source>
        <dbReference type="Proteomes" id="UP001157109"/>
    </source>
</evidence>
<dbReference type="PROSITE" id="PS50862">
    <property type="entry name" value="AA_TRNA_LIGASE_II"/>
    <property type="match status" value="1"/>
</dbReference>
<reference evidence="3" key="1">
    <citation type="journal article" date="2019" name="Int. J. Syst. Evol. Microbiol.">
        <title>The Global Catalogue of Microorganisms (GCM) 10K type strain sequencing project: providing services to taxonomists for standard genome sequencing and annotation.</title>
        <authorList>
            <consortium name="The Broad Institute Genomics Platform"/>
            <consortium name="The Broad Institute Genome Sequencing Center for Infectious Disease"/>
            <person name="Wu L."/>
            <person name="Ma J."/>
        </authorList>
    </citation>
    <scope>NUCLEOTIDE SEQUENCE [LARGE SCALE GENOMIC DNA]</scope>
    <source>
        <strain evidence="3">NBRC 105830</strain>
    </source>
</reference>
<feature type="domain" description="Aminoacyl-transfer RNA synthetases class-II family profile" evidence="1">
    <location>
        <begin position="31"/>
        <end position="188"/>
    </location>
</feature>
<dbReference type="InterPro" id="IPR045864">
    <property type="entry name" value="aa-tRNA-synth_II/BPL/LPL"/>
</dbReference>
<dbReference type="RefSeq" id="WP_241444104.1">
    <property type="nucleotide sequence ID" value="NZ_BSUJ01000001.1"/>
</dbReference>